<dbReference type="GO" id="GO:0030139">
    <property type="term" value="C:endocytic vesicle"/>
    <property type="evidence" value="ECO:0007669"/>
    <property type="project" value="TreeGrafter"/>
</dbReference>
<dbReference type="InterPro" id="IPR045046">
    <property type="entry name" value="Vps9-like"/>
</dbReference>
<dbReference type="EMBL" id="JAQIZT010000013">
    <property type="protein sequence ID" value="KAJ6975353.1"/>
    <property type="molecule type" value="Genomic_DNA"/>
</dbReference>
<comment type="caution">
    <text evidence="2">The sequence shown here is derived from an EMBL/GenBank/DDBJ whole genome shotgun (WGS) entry which is preliminary data.</text>
</comment>
<protein>
    <recommendedName>
        <fullName evidence="1">VPS9 domain-containing protein</fullName>
    </recommendedName>
</protein>
<dbReference type="SUPFAM" id="SSF109993">
    <property type="entry name" value="VPS9 domain"/>
    <property type="match status" value="1"/>
</dbReference>
<dbReference type="GO" id="GO:0031267">
    <property type="term" value="F:small GTPase binding"/>
    <property type="evidence" value="ECO:0007669"/>
    <property type="project" value="TreeGrafter"/>
</dbReference>
<evidence type="ECO:0000313" key="3">
    <source>
        <dbReference type="Proteomes" id="UP001164929"/>
    </source>
</evidence>
<accession>A0AAD6Q349</accession>
<proteinExistence type="predicted"/>
<dbReference type="Proteomes" id="UP001164929">
    <property type="component" value="Chromosome 13"/>
</dbReference>
<dbReference type="PROSITE" id="PS51205">
    <property type="entry name" value="VPS9"/>
    <property type="match status" value="1"/>
</dbReference>
<evidence type="ECO:0000259" key="1">
    <source>
        <dbReference type="PROSITE" id="PS51205"/>
    </source>
</evidence>
<dbReference type="AlphaFoldDB" id="A0AAD6Q349"/>
<dbReference type="GO" id="GO:0005829">
    <property type="term" value="C:cytosol"/>
    <property type="evidence" value="ECO:0007669"/>
    <property type="project" value="TreeGrafter"/>
</dbReference>
<dbReference type="InterPro" id="IPR037191">
    <property type="entry name" value="VPS9_dom_sf"/>
</dbReference>
<evidence type="ECO:0000313" key="2">
    <source>
        <dbReference type="EMBL" id="KAJ6975353.1"/>
    </source>
</evidence>
<feature type="domain" description="VPS9" evidence="1">
    <location>
        <begin position="92"/>
        <end position="233"/>
    </location>
</feature>
<organism evidence="2 3">
    <name type="scientific">Populus alba x Populus x berolinensis</name>
    <dbReference type="NCBI Taxonomy" id="444605"/>
    <lineage>
        <taxon>Eukaryota</taxon>
        <taxon>Viridiplantae</taxon>
        <taxon>Streptophyta</taxon>
        <taxon>Embryophyta</taxon>
        <taxon>Tracheophyta</taxon>
        <taxon>Spermatophyta</taxon>
        <taxon>Magnoliopsida</taxon>
        <taxon>eudicotyledons</taxon>
        <taxon>Gunneridae</taxon>
        <taxon>Pentapetalae</taxon>
        <taxon>rosids</taxon>
        <taxon>fabids</taxon>
        <taxon>Malpighiales</taxon>
        <taxon>Salicaceae</taxon>
        <taxon>Saliceae</taxon>
        <taxon>Populus</taxon>
    </lineage>
</organism>
<dbReference type="GO" id="GO:0016192">
    <property type="term" value="P:vesicle-mediated transport"/>
    <property type="evidence" value="ECO:0007669"/>
    <property type="project" value="InterPro"/>
</dbReference>
<reference evidence="2" key="1">
    <citation type="journal article" date="2023" name="Mol. Ecol. Resour.">
        <title>Chromosome-level genome assembly of a triploid poplar Populus alba 'Berolinensis'.</title>
        <authorList>
            <person name="Chen S."/>
            <person name="Yu Y."/>
            <person name="Wang X."/>
            <person name="Wang S."/>
            <person name="Zhang T."/>
            <person name="Zhou Y."/>
            <person name="He R."/>
            <person name="Meng N."/>
            <person name="Wang Y."/>
            <person name="Liu W."/>
            <person name="Liu Z."/>
            <person name="Liu J."/>
            <person name="Guo Q."/>
            <person name="Huang H."/>
            <person name="Sederoff R.R."/>
            <person name="Wang G."/>
            <person name="Qu G."/>
            <person name="Chen S."/>
        </authorList>
    </citation>
    <scope>NUCLEOTIDE SEQUENCE</scope>
    <source>
        <strain evidence="2">SC-2020</strain>
    </source>
</reference>
<dbReference type="Gene3D" id="1.20.1050.80">
    <property type="entry name" value="VPS9 domain"/>
    <property type="match status" value="1"/>
</dbReference>
<name>A0AAD6Q349_9ROSI</name>
<dbReference type="InterPro" id="IPR003123">
    <property type="entry name" value="VPS9"/>
</dbReference>
<dbReference type="GO" id="GO:0005085">
    <property type="term" value="F:guanyl-nucleotide exchange factor activity"/>
    <property type="evidence" value="ECO:0007669"/>
    <property type="project" value="InterPro"/>
</dbReference>
<dbReference type="PANTHER" id="PTHR23101">
    <property type="entry name" value="RAB GDP/GTP EXCHANGE FACTOR"/>
    <property type="match status" value="1"/>
</dbReference>
<sequence>MDTAASQSPSSPSIMFYDFLYKMRNPASLNSVKSIKRFLSSSNFQALLIFVSSSLYHSYFRLPALKTIAKRYKSFSGQWKQLSLNIRYEQDLEIDQEISEKIHFLQSFLRSEHLDIPAFLQNEASWLLAEKKLLCIMSCCMIINNLLLNSSMSENQVVGGTNDFLPVLTHVTIKARSPWSVIASSDHDLVKTNNNNKIGHGYLVNCVLESAYYFTNLVSAKSFIVVLNAKSLSLDAIEFEESMRAARLDSKVSQVEALRAQTGHGPPTRMRCMETNIDGRSNYPYMEAEPGELTVEDVERFPSLYKDVVTKYTHLCFGISLYNQNRTISS</sequence>
<keyword evidence="3" id="KW-1185">Reference proteome</keyword>
<dbReference type="PANTHER" id="PTHR23101:SF63">
    <property type="entry name" value="VACUOLAR PROTEIN SORTING-ASSOCIATED PROTEIN 9A-LIKE ISOFORM X1"/>
    <property type="match status" value="1"/>
</dbReference>
<gene>
    <name evidence="2" type="ORF">NC653_031259</name>
</gene>